<dbReference type="GO" id="GO:0070475">
    <property type="term" value="P:rRNA base methylation"/>
    <property type="evidence" value="ECO:0007669"/>
    <property type="project" value="TreeGrafter"/>
</dbReference>
<dbReference type="InterPro" id="IPR029063">
    <property type="entry name" value="SAM-dependent_MTases_sf"/>
</dbReference>
<comment type="caution">
    <text evidence="6">The sequence shown here is derived from an EMBL/GenBank/DDBJ whole genome shotgun (WGS) entry which is preliminary data.</text>
</comment>
<feature type="binding site" evidence="4">
    <location>
        <position position="332"/>
    </location>
    <ligand>
        <name>S-adenosyl-L-methionine</name>
        <dbReference type="ChEBI" id="CHEBI:59789"/>
    </ligand>
</feature>
<dbReference type="PANTHER" id="PTHR11061">
    <property type="entry name" value="RNA M5U METHYLTRANSFERASE"/>
    <property type="match status" value="1"/>
</dbReference>
<evidence type="ECO:0000256" key="3">
    <source>
        <dbReference type="ARBA" id="ARBA00022691"/>
    </source>
</evidence>
<dbReference type="GO" id="GO:0070041">
    <property type="term" value="F:rRNA (uridine-C5-)-methyltransferase activity"/>
    <property type="evidence" value="ECO:0007669"/>
    <property type="project" value="TreeGrafter"/>
</dbReference>
<dbReference type="Gene3D" id="2.40.50.1070">
    <property type="match status" value="1"/>
</dbReference>
<dbReference type="AlphaFoldDB" id="A0A841L832"/>
<keyword evidence="1 4" id="KW-0489">Methyltransferase</keyword>
<feature type="binding site" evidence="4">
    <location>
        <position position="266"/>
    </location>
    <ligand>
        <name>S-adenosyl-L-methionine</name>
        <dbReference type="ChEBI" id="CHEBI:59789"/>
    </ligand>
</feature>
<proteinExistence type="inferred from homology"/>
<name>A0A841L832_9SPHN</name>
<comment type="similarity">
    <text evidence="4">Belongs to the class I-like SAM-binding methyltransferase superfamily. RNA M5U methyltransferase family.</text>
</comment>
<dbReference type="Pfam" id="PF05958">
    <property type="entry name" value="tRNA_U5-meth_tr"/>
    <property type="match status" value="1"/>
</dbReference>
<organism evidence="6 7">
    <name type="scientific">Polymorphobacter multimanifer</name>
    <dbReference type="NCBI Taxonomy" id="1070431"/>
    <lineage>
        <taxon>Bacteria</taxon>
        <taxon>Pseudomonadati</taxon>
        <taxon>Pseudomonadota</taxon>
        <taxon>Alphaproteobacteria</taxon>
        <taxon>Sphingomonadales</taxon>
        <taxon>Sphingosinicellaceae</taxon>
        <taxon>Polymorphobacter</taxon>
    </lineage>
</organism>
<dbReference type="InterPro" id="IPR030390">
    <property type="entry name" value="MeTrfase_TrmA_AS"/>
</dbReference>
<feature type="binding site" evidence="4">
    <location>
        <position position="286"/>
    </location>
    <ligand>
        <name>S-adenosyl-L-methionine</name>
        <dbReference type="ChEBI" id="CHEBI:59789"/>
    </ligand>
</feature>
<feature type="active site" evidence="5">
    <location>
        <position position="358"/>
    </location>
</feature>
<keyword evidence="3 4" id="KW-0949">S-adenosyl-L-methionine</keyword>
<dbReference type="SUPFAM" id="SSF53335">
    <property type="entry name" value="S-adenosyl-L-methionine-dependent methyltransferases"/>
    <property type="match status" value="1"/>
</dbReference>
<evidence type="ECO:0000256" key="2">
    <source>
        <dbReference type="ARBA" id="ARBA00022679"/>
    </source>
</evidence>
<dbReference type="InterPro" id="IPR010280">
    <property type="entry name" value="U5_MeTrfase_fam"/>
</dbReference>
<dbReference type="EMBL" id="JACIIV010000001">
    <property type="protein sequence ID" value="MBB6226015.1"/>
    <property type="molecule type" value="Genomic_DNA"/>
</dbReference>
<dbReference type="PANTHER" id="PTHR11061:SF49">
    <property type="entry name" value="23S RRNA (URACIL(1939)-C(5))-METHYLTRANSFERASE RLMD"/>
    <property type="match status" value="1"/>
</dbReference>
<reference evidence="6 7" key="1">
    <citation type="submission" date="2020-08" db="EMBL/GenBank/DDBJ databases">
        <title>Genomic Encyclopedia of Type Strains, Phase IV (KMG-IV): sequencing the most valuable type-strain genomes for metagenomic binning, comparative biology and taxonomic classification.</title>
        <authorList>
            <person name="Goeker M."/>
        </authorList>
    </citation>
    <scope>NUCLEOTIDE SEQUENCE [LARGE SCALE GENOMIC DNA]</scope>
    <source>
        <strain evidence="6 7">DSM 102189</strain>
    </source>
</reference>
<feature type="binding site" evidence="4">
    <location>
        <position position="239"/>
    </location>
    <ligand>
        <name>S-adenosyl-L-methionine</name>
        <dbReference type="ChEBI" id="CHEBI:59789"/>
    </ligand>
</feature>
<dbReference type="Gene3D" id="3.40.50.150">
    <property type="entry name" value="Vaccinia Virus protein VP39"/>
    <property type="match status" value="1"/>
</dbReference>
<dbReference type="PROSITE" id="PS51687">
    <property type="entry name" value="SAM_MT_RNA_M5U"/>
    <property type="match status" value="1"/>
</dbReference>
<protein>
    <submittedName>
        <fullName evidence="6">23S rRNA (Uracil1939-C5)-methyltransferase</fullName>
        <ecNumber evidence="6">2.1.1.190</ecNumber>
    </submittedName>
</protein>
<evidence type="ECO:0000313" key="6">
    <source>
        <dbReference type="EMBL" id="MBB6226015.1"/>
    </source>
</evidence>
<gene>
    <name evidence="6" type="ORF">FHS79_000166</name>
</gene>
<dbReference type="CDD" id="cd02440">
    <property type="entry name" value="AdoMet_MTases"/>
    <property type="match status" value="1"/>
</dbReference>
<keyword evidence="7" id="KW-1185">Reference proteome</keyword>
<evidence type="ECO:0000256" key="4">
    <source>
        <dbReference type="PROSITE-ProRule" id="PRU01024"/>
    </source>
</evidence>
<keyword evidence="2 4" id="KW-0808">Transferase</keyword>
<evidence type="ECO:0000256" key="5">
    <source>
        <dbReference type="PROSITE-ProRule" id="PRU10015"/>
    </source>
</evidence>
<sequence>MNDIQTIIRLAARGDGITADGRFVAGAAVGDEIHFEDGKPVIVPGPGHVVPVCRHVPECGGCQLQHITDQAYCAFVLDRLVRVLGPMMPADVAPVALSPPRSRRRIAIRAVRRGGQLLLGFNSESSHRIIDLQQCEVMLPELFALVAPLRALLHETLAEGQGAGLTLTASDTGIDLLVANIHAESLDEIQRLTDFARAHGLARLSVEGAQGVETVYEAQTPQLMMGGVRVSLPPAPFLQATVEGEAALVAAVTAATAGARVVADLFCGLGTFALPLSRAARVMAVDAAGPAVASLAGAARAAGRPLDTVHRDLFRRPLTPDELKPFDAVVFDPPRAGAEAQVKMLATSAVPRIIGVSCNPSTFGRDARRLADAGWAIEKLWPVAQFRWSSHVELVALFTRR</sequence>
<evidence type="ECO:0000256" key="1">
    <source>
        <dbReference type="ARBA" id="ARBA00022603"/>
    </source>
</evidence>
<feature type="active site" description="Nucleophile" evidence="4">
    <location>
        <position position="358"/>
    </location>
</feature>
<evidence type="ECO:0000313" key="7">
    <source>
        <dbReference type="Proteomes" id="UP000538147"/>
    </source>
</evidence>
<dbReference type="EC" id="2.1.1.190" evidence="6"/>
<dbReference type="Proteomes" id="UP000538147">
    <property type="component" value="Unassembled WGS sequence"/>
</dbReference>
<dbReference type="RefSeq" id="WP_184193876.1">
    <property type="nucleotide sequence ID" value="NZ_JACIIV010000001.1"/>
</dbReference>
<dbReference type="PROSITE" id="PS01230">
    <property type="entry name" value="TRMA_1"/>
    <property type="match status" value="1"/>
</dbReference>
<accession>A0A841L832</accession>